<gene>
    <name evidence="2" type="ORF">BDZ31_003986</name>
</gene>
<sequence length="290" mass="30112">MTVTHGSARRMRTALVTAAVLAVAALAAAAAPAGALTPPLPPTLTLASEGASAIELWRAPECRDYVLPPPPPERGPVAVAATCILPESEVPTAVVATPGTVTLRSNRVLRSFLSGYRHEVPGATAPTATRVDETTWAVALPQLPTDTLLWVATTDAAGESDTFYLRLRQPAVVDPPVVEPPVVEPPDATPSAATVTIARSGRRGRVATVVVRASAPGRLSTYLTVKGRRRSRVVRTTVSKAGTVRVRIPLGRISVRALAGAGGATAVLRPSDGGKAARGVVRWSGSFGRR</sequence>
<accession>A0A840IJ57</accession>
<keyword evidence="3" id="KW-1185">Reference proteome</keyword>
<evidence type="ECO:0000313" key="2">
    <source>
        <dbReference type="EMBL" id="MBB4664375.1"/>
    </source>
</evidence>
<feature type="signal peptide" evidence="1">
    <location>
        <begin position="1"/>
        <end position="35"/>
    </location>
</feature>
<keyword evidence="1" id="KW-0732">Signal</keyword>
<proteinExistence type="predicted"/>
<organism evidence="2 3">
    <name type="scientific">Conexibacter arvalis</name>
    <dbReference type="NCBI Taxonomy" id="912552"/>
    <lineage>
        <taxon>Bacteria</taxon>
        <taxon>Bacillati</taxon>
        <taxon>Actinomycetota</taxon>
        <taxon>Thermoleophilia</taxon>
        <taxon>Solirubrobacterales</taxon>
        <taxon>Conexibacteraceae</taxon>
        <taxon>Conexibacter</taxon>
    </lineage>
</organism>
<evidence type="ECO:0000256" key="1">
    <source>
        <dbReference type="SAM" id="SignalP"/>
    </source>
</evidence>
<reference evidence="2 3" key="1">
    <citation type="submission" date="2020-08" db="EMBL/GenBank/DDBJ databases">
        <title>Genomic Encyclopedia of Archaeal and Bacterial Type Strains, Phase II (KMG-II): from individual species to whole genera.</title>
        <authorList>
            <person name="Goeker M."/>
        </authorList>
    </citation>
    <scope>NUCLEOTIDE SEQUENCE [LARGE SCALE GENOMIC DNA]</scope>
    <source>
        <strain evidence="2 3">DSM 23288</strain>
    </source>
</reference>
<name>A0A840IJ57_9ACTN</name>
<dbReference type="EMBL" id="JACHNU010000007">
    <property type="protein sequence ID" value="MBB4664375.1"/>
    <property type="molecule type" value="Genomic_DNA"/>
</dbReference>
<dbReference type="AlphaFoldDB" id="A0A840IJ57"/>
<evidence type="ECO:0000313" key="3">
    <source>
        <dbReference type="Proteomes" id="UP000585272"/>
    </source>
</evidence>
<comment type="caution">
    <text evidence="2">The sequence shown here is derived from an EMBL/GenBank/DDBJ whole genome shotgun (WGS) entry which is preliminary data.</text>
</comment>
<dbReference type="RefSeq" id="WP_183344393.1">
    <property type="nucleotide sequence ID" value="NZ_JACHNU010000007.1"/>
</dbReference>
<dbReference type="Proteomes" id="UP000585272">
    <property type="component" value="Unassembled WGS sequence"/>
</dbReference>
<protein>
    <submittedName>
        <fullName evidence="2">Uncharacterized protein</fullName>
    </submittedName>
</protein>
<feature type="chain" id="PRO_5032671640" evidence="1">
    <location>
        <begin position="36"/>
        <end position="290"/>
    </location>
</feature>